<evidence type="ECO:0000313" key="5">
    <source>
        <dbReference type="EMBL" id="MFC4530679.1"/>
    </source>
</evidence>
<protein>
    <submittedName>
        <fullName evidence="5">Substrate-binding domain-containing protein</fullName>
    </submittedName>
</protein>
<dbReference type="PANTHER" id="PTHR30146">
    <property type="entry name" value="LACI-RELATED TRANSCRIPTIONAL REPRESSOR"/>
    <property type="match status" value="1"/>
</dbReference>
<organism evidence="5 6">
    <name type="scientific">Sphaerisporangium dianthi</name>
    <dbReference type="NCBI Taxonomy" id="1436120"/>
    <lineage>
        <taxon>Bacteria</taxon>
        <taxon>Bacillati</taxon>
        <taxon>Actinomycetota</taxon>
        <taxon>Actinomycetes</taxon>
        <taxon>Streptosporangiales</taxon>
        <taxon>Streptosporangiaceae</taxon>
        <taxon>Sphaerisporangium</taxon>
    </lineage>
</organism>
<comment type="caution">
    <text evidence="5">The sequence shown here is derived from an EMBL/GenBank/DDBJ whole genome shotgun (WGS) entry which is preliminary data.</text>
</comment>
<keyword evidence="1" id="KW-0805">Transcription regulation</keyword>
<reference evidence="6" key="1">
    <citation type="journal article" date="2019" name="Int. J. Syst. Evol. Microbiol.">
        <title>The Global Catalogue of Microorganisms (GCM) 10K type strain sequencing project: providing services to taxonomists for standard genome sequencing and annotation.</title>
        <authorList>
            <consortium name="The Broad Institute Genomics Platform"/>
            <consortium name="The Broad Institute Genome Sequencing Center for Infectious Disease"/>
            <person name="Wu L."/>
            <person name="Ma J."/>
        </authorList>
    </citation>
    <scope>NUCLEOTIDE SEQUENCE [LARGE SCALE GENOMIC DNA]</scope>
    <source>
        <strain evidence="6">CGMCC 4.7132</strain>
    </source>
</reference>
<dbReference type="Proteomes" id="UP001596004">
    <property type="component" value="Unassembled WGS sequence"/>
</dbReference>
<evidence type="ECO:0000256" key="1">
    <source>
        <dbReference type="ARBA" id="ARBA00023015"/>
    </source>
</evidence>
<dbReference type="InterPro" id="IPR046335">
    <property type="entry name" value="LacI/GalR-like_sensor"/>
</dbReference>
<evidence type="ECO:0000256" key="2">
    <source>
        <dbReference type="ARBA" id="ARBA00023125"/>
    </source>
</evidence>
<evidence type="ECO:0000256" key="3">
    <source>
        <dbReference type="ARBA" id="ARBA00023163"/>
    </source>
</evidence>
<keyword evidence="3" id="KW-0804">Transcription</keyword>
<dbReference type="EMBL" id="JBHSFP010000004">
    <property type="protein sequence ID" value="MFC4530679.1"/>
    <property type="molecule type" value="Genomic_DNA"/>
</dbReference>
<dbReference type="PANTHER" id="PTHR30146:SF153">
    <property type="entry name" value="LACTOSE OPERON REPRESSOR"/>
    <property type="match status" value="1"/>
</dbReference>
<dbReference type="InterPro" id="IPR028082">
    <property type="entry name" value="Peripla_BP_I"/>
</dbReference>
<dbReference type="Gene3D" id="3.40.50.2300">
    <property type="match status" value="2"/>
</dbReference>
<proteinExistence type="predicted"/>
<sequence length="93" mass="9882">MGYRRRLGPACGDDATHHSLKVPGDVSVVGFDDLTPARWVPPPLTTVRQPLGEMGRAAASMVIALAGGEPLPHSRLILTTDLIVRESTTAPSR</sequence>
<keyword evidence="2" id="KW-0238">DNA-binding</keyword>
<accession>A0ABV9CC55</accession>
<dbReference type="RefSeq" id="WP_380838674.1">
    <property type="nucleotide sequence ID" value="NZ_JBHSFP010000004.1"/>
</dbReference>
<feature type="domain" description="Transcriptional regulator LacI/GalR-like sensor" evidence="4">
    <location>
        <begin position="15"/>
        <end position="88"/>
    </location>
</feature>
<gene>
    <name evidence="5" type="ORF">ACFO60_07875</name>
</gene>
<name>A0ABV9CC55_9ACTN</name>
<dbReference type="Pfam" id="PF13377">
    <property type="entry name" value="Peripla_BP_3"/>
    <property type="match status" value="1"/>
</dbReference>
<keyword evidence="6" id="KW-1185">Reference proteome</keyword>
<evidence type="ECO:0000313" key="6">
    <source>
        <dbReference type="Proteomes" id="UP001596004"/>
    </source>
</evidence>
<evidence type="ECO:0000259" key="4">
    <source>
        <dbReference type="Pfam" id="PF13377"/>
    </source>
</evidence>
<dbReference type="SUPFAM" id="SSF53822">
    <property type="entry name" value="Periplasmic binding protein-like I"/>
    <property type="match status" value="1"/>
</dbReference>